<feature type="transmembrane region" description="Helical" evidence="1">
    <location>
        <begin position="40"/>
        <end position="61"/>
    </location>
</feature>
<keyword evidence="3" id="KW-1185">Reference proteome</keyword>
<name>A0ABT5VIT3_9BACI</name>
<protein>
    <submittedName>
        <fullName evidence="2">Uncharacterized protein</fullName>
    </submittedName>
</protein>
<evidence type="ECO:0000256" key="1">
    <source>
        <dbReference type="SAM" id="Phobius"/>
    </source>
</evidence>
<organism evidence="2 3">
    <name type="scientific">Alkalihalobacterium chitinilyticum</name>
    <dbReference type="NCBI Taxonomy" id="2980103"/>
    <lineage>
        <taxon>Bacteria</taxon>
        <taxon>Bacillati</taxon>
        <taxon>Bacillota</taxon>
        <taxon>Bacilli</taxon>
        <taxon>Bacillales</taxon>
        <taxon>Bacillaceae</taxon>
        <taxon>Alkalihalobacterium</taxon>
    </lineage>
</organism>
<evidence type="ECO:0000313" key="2">
    <source>
        <dbReference type="EMBL" id="MDE5414358.1"/>
    </source>
</evidence>
<sequence>MLDSLLENIHELSVLLLLLCTFFFYRHLKKLKRERKLTAFEFCMLIITQIAYLLWAALYLITILGKN</sequence>
<comment type="caution">
    <text evidence="2">The sequence shown here is derived from an EMBL/GenBank/DDBJ whole genome shotgun (WGS) entry which is preliminary data.</text>
</comment>
<gene>
    <name evidence="2" type="ORF">N7Z68_13335</name>
</gene>
<reference evidence="2" key="1">
    <citation type="submission" date="2024-05" db="EMBL/GenBank/DDBJ databases">
        <title>Alkalihalobacillus sp. strain MEB203 novel alkaliphilic bacterium from Lonar Lake, India.</title>
        <authorList>
            <person name="Joshi A."/>
            <person name="Thite S."/>
            <person name="Mengade P."/>
        </authorList>
    </citation>
    <scope>NUCLEOTIDE SEQUENCE</scope>
    <source>
        <strain evidence="2">MEB 203</strain>
    </source>
</reference>
<evidence type="ECO:0000313" key="3">
    <source>
        <dbReference type="Proteomes" id="UP001148125"/>
    </source>
</evidence>
<dbReference type="EMBL" id="JAOTPO010000008">
    <property type="protein sequence ID" value="MDE5414358.1"/>
    <property type="molecule type" value="Genomic_DNA"/>
</dbReference>
<feature type="transmembrane region" description="Helical" evidence="1">
    <location>
        <begin position="12"/>
        <end position="28"/>
    </location>
</feature>
<keyword evidence="1" id="KW-0812">Transmembrane</keyword>
<dbReference type="Proteomes" id="UP001148125">
    <property type="component" value="Unassembled WGS sequence"/>
</dbReference>
<proteinExistence type="predicted"/>
<keyword evidence="1" id="KW-1133">Transmembrane helix</keyword>
<accession>A0ABT5VIT3</accession>
<keyword evidence="1" id="KW-0472">Membrane</keyword>